<reference evidence="1" key="1">
    <citation type="submission" date="2020-05" db="EMBL/GenBank/DDBJ databases">
        <title>Phylogenomic resolution of chytrid fungi.</title>
        <authorList>
            <person name="Stajich J.E."/>
            <person name="Amses K."/>
            <person name="Simmons R."/>
            <person name="Seto K."/>
            <person name="Myers J."/>
            <person name="Bonds A."/>
            <person name="Quandt C.A."/>
            <person name="Barry K."/>
            <person name="Liu P."/>
            <person name="Grigoriev I."/>
            <person name="Longcore J.E."/>
            <person name="James T.Y."/>
        </authorList>
    </citation>
    <scope>NUCLEOTIDE SEQUENCE</scope>
    <source>
        <strain evidence="1">JEL0513</strain>
    </source>
</reference>
<evidence type="ECO:0000313" key="2">
    <source>
        <dbReference type="Proteomes" id="UP001211907"/>
    </source>
</evidence>
<comment type="caution">
    <text evidence="1">The sequence shown here is derived from an EMBL/GenBank/DDBJ whole genome shotgun (WGS) entry which is preliminary data.</text>
</comment>
<dbReference type="Proteomes" id="UP001211907">
    <property type="component" value="Unassembled WGS sequence"/>
</dbReference>
<sequence>MGANVSRTVKTSVKAQTNNVITAEQTSITSNVESPDSPEATIKLITSLSDSDITREYHGVEDSEYFLPSDIEEQDRLELQ</sequence>
<proteinExistence type="predicted"/>
<accession>A0AAD5X7H6</accession>
<feature type="non-terminal residue" evidence="1">
    <location>
        <position position="80"/>
    </location>
</feature>
<protein>
    <submittedName>
        <fullName evidence="1">Uncharacterized protein</fullName>
    </submittedName>
</protein>
<dbReference type="EMBL" id="JADGJH010003003">
    <property type="protein sequence ID" value="KAJ3093682.1"/>
    <property type="molecule type" value="Genomic_DNA"/>
</dbReference>
<dbReference type="AlphaFoldDB" id="A0AAD5X7H6"/>
<organism evidence="1 2">
    <name type="scientific">Physocladia obscura</name>
    <dbReference type="NCBI Taxonomy" id="109957"/>
    <lineage>
        <taxon>Eukaryota</taxon>
        <taxon>Fungi</taxon>
        <taxon>Fungi incertae sedis</taxon>
        <taxon>Chytridiomycota</taxon>
        <taxon>Chytridiomycota incertae sedis</taxon>
        <taxon>Chytridiomycetes</taxon>
        <taxon>Chytridiales</taxon>
        <taxon>Chytriomycetaceae</taxon>
        <taxon>Physocladia</taxon>
    </lineage>
</organism>
<name>A0AAD5X7H6_9FUNG</name>
<keyword evidence="2" id="KW-1185">Reference proteome</keyword>
<gene>
    <name evidence="1" type="ORF">HK100_006490</name>
</gene>
<evidence type="ECO:0000313" key="1">
    <source>
        <dbReference type="EMBL" id="KAJ3093682.1"/>
    </source>
</evidence>